<dbReference type="Gene3D" id="2.60.40.10">
    <property type="entry name" value="Immunoglobulins"/>
    <property type="match status" value="1"/>
</dbReference>
<dbReference type="InParanoid" id="A0A671TJA1"/>
<dbReference type="Ensembl" id="ENSSAUT00010002198.1">
    <property type="protein sequence ID" value="ENSSAUP00010002103.1"/>
    <property type="gene ID" value="ENSSAUG00010001038.1"/>
</dbReference>
<evidence type="ECO:0000256" key="1">
    <source>
        <dbReference type="SAM" id="Phobius"/>
    </source>
</evidence>
<sequence>MLLDGAFRALLLPPVLLLLLVVISGSSSVIVPPPTNLSVSCKNLNVIASWEFSRQQPPTVFSVHIGRTVVSSVINTTDHQYNLTRYIWPDEISYMDNFYVTVTAVQGSSQSKPVQSKTFSFNTMKTTDITCKLDFPPVDLKWTDSGATVSFRNPFHVYSLRADDPSTAEVVFKASTYPSVGSSKIYSNKWKCTAKEEICKLDVSFPDGVEKCVTLDGTLSDSKNVGEIEFGKVERICVDKPAEDLLVLLAVLMSIAVLIIGVIIVCVCLTRAWTMETGKDLPHPLVLSP</sequence>
<dbReference type="GeneTree" id="ENSGT00530000067736"/>
<dbReference type="InterPro" id="IPR013783">
    <property type="entry name" value="Ig-like_fold"/>
</dbReference>
<reference evidence="4" key="1">
    <citation type="submission" date="2021-04" db="EMBL/GenBank/DDBJ databases">
        <authorList>
            <consortium name="Wellcome Sanger Institute Data Sharing"/>
        </authorList>
    </citation>
    <scope>NUCLEOTIDE SEQUENCE [LARGE SCALE GENOMIC DNA]</scope>
</reference>
<dbReference type="GO" id="GO:0004896">
    <property type="term" value="F:cytokine receptor activity"/>
    <property type="evidence" value="ECO:0007669"/>
    <property type="project" value="TreeGrafter"/>
</dbReference>
<evidence type="ECO:0000256" key="2">
    <source>
        <dbReference type="SAM" id="SignalP"/>
    </source>
</evidence>
<dbReference type="PANTHER" id="PTHR20859">
    <property type="entry name" value="INTERFERON/INTERLEUKIN RECEPTOR"/>
    <property type="match status" value="1"/>
</dbReference>
<dbReference type="InterPro" id="IPR050650">
    <property type="entry name" value="Type-II_Cytokine-TF_Rcpt"/>
</dbReference>
<keyword evidence="1" id="KW-1133">Transmembrane helix</keyword>
<keyword evidence="1" id="KW-0812">Transmembrane</keyword>
<feature type="signal peptide" evidence="2">
    <location>
        <begin position="1"/>
        <end position="28"/>
    </location>
</feature>
<dbReference type="OMA" id="CKVEAWT"/>
<accession>A0A671TJA1</accession>
<dbReference type="PANTHER" id="PTHR20859:SF87">
    <property type="entry name" value="CYTOKINE RECEPTOR FAMILY MEMBER B13-RELATED"/>
    <property type="match status" value="1"/>
</dbReference>
<dbReference type="Pfam" id="PF01108">
    <property type="entry name" value="Tissue_fac"/>
    <property type="match status" value="1"/>
</dbReference>
<feature type="transmembrane region" description="Helical" evidence="1">
    <location>
        <begin position="245"/>
        <end position="269"/>
    </location>
</feature>
<reference evidence="4" key="3">
    <citation type="submission" date="2025-09" db="UniProtKB">
        <authorList>
            <consortium name="Ensembl"/>
        </authorList>
    </citation>
    <scope>IDENTIFICATION</scope>
</reference>
<dbReference type="SUPFAM" id="SSF49265">
    <property type="entry name" value="Fibronectin type III"/>
    <property type="match status" value="1"/>
</dbReference>
<proteinExistence type="predicted"/>
<name>A0A671TJA1_SPAAU</name>
<reference evidence="4" key="2">
    <citation type="submission" date="2025-08" db="UniProtKB">
        <authorList>
            <consortium name="Ensembl"/>
        </authorList>
    </citation>
    <scope>IDENTIFICATION</scope>
</reference>
<dbReference type="InterPro" id="IPR036116">
    <property type="entry name" value="FN3_sf"/>
</dbReference>
<keyword evidence="5" id="KW-1185">Reference proteome</keyword>
<keyword evidence="1" id="KW-0472">Membrane</keyword>
<dbReference type="Proteomes" id="UP000472265">
    <property type="component" value="Chromosome 1"/>
</dbReference>
<protein>
    <recommendedName>
        <fullName evidence="3">Fibronectin type-III domain-containing protein</fullName>
    </recommendedName>
</protein>
<organism evidence="4 5">
    <name type="scientific">Sparus aurata</name>
    <name type="common">Gilthead sea bream</name>
    <dbReference type="NCBI Taxonomy" id="8175"/>
    <lineage>
        <taxon>Eukaryota</taxon>
        <taxon>Metazoa</taxon>
        <taxon>Chordata</taxon>
        <taxon>Craniata</taxon>
        <taxon>Vertebrata</taxon>
        <taxon>Euteleostomi</taxon>
        <taxon>Actinopterygii</taxon>
        <taxon>Neopterygii</taxon>
        <taxon>Teleostei</taxon>
        <taxon>Neoteleostei</taxon>
        <taxon>Acanthomorphata</taxon>
        <taxon>Eupercaria</taxon>
        <taxon>Spariformes</taxon>
        <taxon>Sparidae</taxon>
        <taxon>Sparus</taxon>
    </lineage>
</organism>
<dbReference type="AlphaFoldDB" id="A0A671TJA1"/>
<evidence type="ECO:0000313" key="5">
    <source>
        <dbReference type="Proteomes" id="UP000472265"/>
    </source>
</evidence>
<dbReference type="InterPro" id="IPR003961">
    <property type="entry name" value="FN3_dom"/>
</dbReference>
<keyword evidence="2" id="KW-0732">Signal</keyword>
<gene>
    <name evidence="4" type="primary">ifngr1</name>
</gene>
<evidence type="ECO:0000313" key="4">
    <source>
        <dbReference type="Ensembl" id="ENSSAUP00010002103.1"/>
    </source>
</evidence>
<feature type="chain" id="PRO_5025508906" description="Fibronectin type-III domain-containing protein" evidence="2">
    <location>
        <begin position="29"/>
        <end position="289"/>
    </location>
</feature>
<dbReference type="GO" id="GO:0005886">
    <property type="term" value="C:plasma membrane"/>
    <property type="evidence" value="ECO:0007669"/>
    <property type="project" value="TreeGrafter"/>
</dbReference>
<dbReference type="FunCoup" id="A0A671TJA1">
    <property type="interactions" value="10"/>
</dbReference>
<feature type="domain" description="Fibronectin type-III" evidence="3">
    <location>
        <begin position="15"/>
        <end position="112"/>
    </location>
</feature>
<evidence type="ECO:0000259" key="3">
    <source>
        <dbReference type="Pfam" id="PF01108"/>
    </source>
</evidence>